<accession>A0A1I1K434</accession>
<proteinExistence type="predicted"/>
<evidence type="ECO:0000313" key="2">
    <source>
        <dbReference type="EMBL" id="SFC55727.1"/>
    </source>
</evidence>
<name>A0A1I1K434_9CLOT</name>
<dbReference type="AlphaFoldDB" id="A0A1I1K434"/>
<dbReference type="RefSeq" id="WP_090089408.1">
    <property type="nucleotide sequence ID" value="NZ_FOMG01000005.1"/>
</dbReference>
<feature type="region of interest" description="Disordered" evidence="1">
    <location>
        <begin position="49"/>
        <end position="73"/>
    </location>
</feature>
<gene>
    <name evidence="2" type="ORF">SAMN05421842_10563</name>
</gene>
<reference evidence="2 3" key="1">
    <citation type="submission" date="2016-10" db="EMBL/GenBank/DDBJ databases">
        <authorList>
            <person name="de Groot N.N."/>
        </authorList>
    </citation>
    <scope>NUCLEOTIDE SEQUENCE [LARGE SCALE GENOMIC DNA]</scope>
    <source>
        <strain evidence="2 3">DSM 12992</strain>
    </source>
</reference>
<dbReference type="OrthoDB" id="9944708at2"/>
<dbReference type="Proteomes" id="UP000199263">
    <property type="component" value="Unassembled WGS sequence"/>
</dbReference>
<keyword evidence="3" id="KW-1185">Reference proteome</keyword>
<sequence>MEIKIGNKKISDYEYSSIKTTRDTNTTFKEQLNKAITSCNNVQTSIKDKDLNGKDINKSQSEIGQTEKSDKEELTEKHKEIVSKAIEDMEKIFNINMSKNPDEYYKKNKKINITEIIRKYGNNVSSNDLNDLEKTVTSLWKEGMIDDDDYFNAIKWITLKVEQKTVKLKLENEKKHIQDIITDKNKKIDLYKHRINR</sequence>
<evidence type="ECO:0000256" key="1">
    <source>
        <dbReference type="SAM" id="MobiDB-lite"/>
    </source>
</evidence>
<organism evidence="2 3">
    <name type="scientific">Clostridium uliginosum</name>
    <dbReference type="NCBI Taxonomy" id="119641"/>
    <lineage>
        <taxon>Bacteria</taxon>
        <taxon>Bacillati</taxon>
        <taxon>Bacillota</taxon>
        <taxon>Clostridia</taxon>
        <taxon>Eubacteriales</taxon>
        <taxon>Clostridiaceae</taxon>
        <taxon>Clostridium</taxon>
    </lineage>
</organism>
<evidence type="ECO:0000313" key="3">
    <source>
        <dbReference type="Proteomes" id="UP000199263"/>
    </source>
</evidence>
<dbReference type="EMBL" id="FOMG01000005">
    <property type="protein sequence ID" value="SFC55727.1"/>
    <property type="molecule type" value="Genomic_DNA"/>
</dbReference>
<protein>
    <submittedName>
        <fullName evidence="2">Uncharacterized protein</fullName>
    </submittedName>
</protein>